<proteinExistence type="inferred from homology"/>
<feature type="binding site" evidence="19">
    <location>
        <position position="362"/>
    </location>
    <ligand>
        <name>GTP</name>
        <dbReference type="ChEBI" id="CHEBI:37565"/>
    </ligand>
</feature>
<dbReference type="PANTHER" id="PTHR21327:SF18">
    <property type="entry name" value="3,4-DIHYDROXY-2-BUTANONE 4-PHOSPHATE SYNTHASE"/>
    <property type="match status" value="1"/>
</dbReference>
<dbReference type="NCBIfam" id="TIGR00506">
    <property type="entry name" value="ribB"/>
    <property type="match status" value="1"/>
</dbReference>
<keyword evidence="15 19" id="KW-0342">GTP-binding</keyword>
<dbReference type="Pfam" id="PF00926">
    <property type="entry name" value="DHBP_synthase"/>
    <property type="match status" value="1"/>
</dbReference>
<keyword evidence="11 19" id="KW-0547">Nucleotide-binding</keyword>
<dbReference type="CDD" id="cd00641">
    <property type="entry name" value="GTP_cyclohydro2"/>
    <property type="match status" value="1"/>
</dbReference>
<dbReference type="Pfam" id="PF00925">
    <property type="entry name" value="GTP_cyclohydro2"/>
    <property type="match status" value="1"/>
</dbReference>
<dbReference type="HOGENOM" id="CLU_020273_1_2_12"/>
<dbReference type="Gene3D" id="3.40.50.10990">
    <property type="entry name" value="GTP cyclohydrolase II"/>
    <property type="match status" value="1"/>
</dbReference>
<protein>
    <recommendedName>
        <fullName evidence="19">GTP cyclohydrolase-2</fullName>
        <ecNumber evidence="19">3.5.4.25</ecNumber>
    </recommendedName>
    <alternativeName>
        <fullName evidence="19">GTP cyclohydrolase II</fullName>
    </alternativeName>
</protein>
<dbReference type="NCBIfam" id="NF001591">
    <property type="entry name" value="PRK00393.1"/>
    <property type="match status" value="1"/>
</dbReference>
<reference evidence="22" key="1">
    <citation type="journal article" date="2013" name="Stand. Genomic Sci.">
        <title>Genome sequence of the thermophilic fresh-water bacterium Spirochaeta caldaria type strain (H1(T)), reclassification of Spirochaeta caldaria, Spirochaeta stenostrepta, and Spirochaeta zuelzerae in the genus Treponema as Treponema caldaria comb. nov., Treponema stenostrepta comb. nov., and Treponema zuelzerae comb. nov., and emendation of the genus Treponema.</title>
        <authorList>
            <person name="Abt B."/>
            <person name="Goker M."/>
            <person name="Scheuner C."/>
            <person name="Han C."/>
            <person name="Lu M."/>
            <person name="Misra M."/>
            <person name="Lapidus A."/>
            <person name="Nolan M."/>
            <person name="Lucas S."/>
            <person name="Hammon N."/>
            <person name="Deshpande S."/>
            <person name="Cheng J.F."/>
            <person name="Tapia R."/>
            <person name="Goodwin L.A."/>
            <person name="Pitluck S."/>
            <person name="Liolios K."/>
            <person name="Pagani I."/>
            <person name="Ivanova N."/>
            <person name="Mavromatis K."/>
            <person name="Mikhailova N."/>
            <person name="Huntemann M."/>
            <person name="Pati A."/>
            <person name="Chen A."/>
            <person name="Palaniappan K."/>
            <person name="Land M."/>
            <person name="Hauser L."/>
            <person name="Jeffries C.D."/>
            <person name="Rohde M."/>
            <person name="Spring S."/>
            <person name="Gronow S."/>
            <person name="Detter J.C."/>
            <person name="Bristow J."/>
            <person name="Eisen J.A."/>
            <person name="Markowitz V."/>
            <person name="Hugenholtz P."/>
            <person name="Kyrpides N.C."/>
            <person name="Woyke T."/>
            <person name="Klenk H.P."/>
        </authorList>
    </citation>
    <scope>NUCLEOTIDE SEQUENCE</scope>
    <source>
        <strain evidence="22">ATCC 51460 / DSM 7334 / H1</strain>
    </source>
</reference>
<comment type="cofactor">
    <cofactor evidence="2">
        <name>Mn(2+)</name>
        <dbReference type="ChEBI" id="CHEBI:29035"/>
    </cofactor>
</comment>
<evidence type="ECO:0000256" key="13">
    <source>
        <dbReference type="ARBA" id="ARBA00022833"/>
    </source>
</evidence>
<evidence type="ECO:0000256" key="15">
    <source>
        <dbReference type="ARBA" id="ARBA00023134"/>
    </source>
</evidence>
<dbReference type="eggNOG" id="COG0108">
    <property type="taxonomic scope" value="Bacteria"/>
</dbReference>
<feature type="binding site" evidence="19">
    <location>
        <position position="262"/>
    </location>
    <ligand>
        <name>Zn(2+)</name>
        <dbReference type="ChEBI" id="CHEBI:29105"/>
        <note>catalytic</note>
    </ligand>
</feature>
<keyword evidence="16" id="KW-0464">Manganese</keyword>
<dbReference type="GO" id="GO:0009231">
    <property type="term" value="P:riboflavin biosynthetic process"/>
    <property type="evidence" value="ECO:0007669"/>
    <property type="project" value="UniProtKB-UniRule"/>
</dbReference>
<feature type="binding site" evidence="19">
    <location>
        <begin position="300"/>
        <end position="302"/>
    </location>
    <ligand>
        <name>GTP</name>
        <dbReference type="ChEBI" id="CHEBI:37565"/>
    </ligand>
</feature>
<feature type="active site" description="Proton acceptor" evidence="19">
    <location>
        <position position="334"/>
    </location>
</feature>
<dbReference type="UniPathway" id="UPA00275">
    <property type="reaction ID" value="UER00399"/>
</dbReference>
<evidence type="ECO:0000256" key="19">
    <source>
        <dbReference type="HAMAP-Rule" id="MF_00179"/>
    </source>
</evidence>
<name>F8EWV0_GRAC1</name>
<feature type="active site" description="Nucleophile" evidence="19">
    <location>
        <position position="336"/>
    </location>
</feature>
<dbReference type="HAMAP" id="MF_00179">
    <property type="entry name" value="RibA"/>
    <property type="match status" value="1"/>
</dbReference>
<keyword evidence="13 19" id="KW-0862">Zinc</keyword>
<comment type="function">
    <text evidence="4">Catalyzes the conversion of D-ribulose 5-phosphate to formate and 3,4-dihydroxy-2-butanone 4-phosphate.</text>
</comment>
<dbReference type="PANTHER" id="PTHR21327">
    <property type="entry name" value="GTP CYCLOHYDROLASE II-RELATED"/>
    <property type="match status" value="1"/>
</dbReference>
<dbReference type="AlphaFoldDB" id="F8EWV0"/>
<feature type="domain" description="GTP cyclohydrolase II" evidence="20">
    <location>
        <begin position="213"/>
        <end position="378"/>
    </location>
</feature>
<dbReference type="eggNOG" id="COG0807">
    <property type="taxonomic scope" value="Bacteria"/>
</dbReference>
<dbReference type="SUPFAM" id="SSF142695">
    <property type="entry name" value="RibA-like"/>
    <property type="match status" value="1"/>
</dbReference>
<comment type="cofactor">
    <cofactor evidence="19">
        <name>Zn(2+)</name>
        <dbReference type="ChEBI" id="CHEBI:29105"/>
    </cofactor>
    <text evidence="19">Binds 1 zinc ion per subunit.</text>
</comment>
<accession>F8EWV0</accession>
<dbReference type="GO" id="GO:0003935">
    <property type="term" value="F:GTP cyclohydrolase II activity"/>
    <property type="evidence" value="ECO:0007669"/>
    <property type="project" value="UniProtKB-UniRule"/>
</dbReference>
<evidence type="ECO:0000256" key="9">
    <source>
        <dbReference type="ARBA" id="ARBA00022619"/>
    </source>
</evidence>
<evidence type="ECO:0000259" key="20">
    <source>
        <dbReference type="Pfam" id="PF00925"/>
    </source>
</evidence>
<keyword evidence="10 19" id="KW-0479">Metal-binding</keyword>
<feature type="binding site" evidence="19">
    <location>
        <position position="322"/>
    </location>
    <ligand>
        <name>GTP</name>
        <dbReference type="ChEBI" id="CHEBI:37565"/>
    </ligand>
</feature>
<feature type="binding site" evidence="19">
    <location>
        <position position="357"/>
    </location>
    <ligand>
        <name>GTP</name>
        <dbReference type="ChEBI" id="CHEBI:37565"/>
    </ligand>
</feature>
<keyword evidence="12 19" id="KW-0378">Hydrolase</keyword>
<dbReference type="GO" id="GO:0008270">
    <property type="term" value="F:zinc ion binding"/>
    <property type="evidence" value="ECO:0007669"/>
    <property type="project" value="UniProtKB-UniRule"/>
</dbReference>
<evidence type="ECO:0000256" key="8">
    <source>
        <dbReference type="ARBA" id="ARBA00008976"/>
    </source>
</evidence>
<feature type="binding site" evidence="19">
    <location>
        <position position="278"/>
    </location>
    <ligand>
        <name>GTP</name>
        <dbReference type="ChEBI" id="CHEBI:37565"/>
    </ligand>
</feature>
<evidence type="ECO:0000256" key="5">
    <source>
        <dbReference type="ARBA" id="ARBA00004853"/>
    </source>
</evidence>
<feature type="binding site" evidence="19">
    <location>
        <position position="273"/>
    </location>
    <ligand>
        <name>Zn(2+)</name>
        <dbReference type="ChEBI" id="CHEBI:29105"/>
        <note>catalytic</note>
    </ligand>
</feature>
<organism evidence="21 22">
    <name type="scientific">Gracilinema caldarium (strain ATCC 51460 / DSM 7334 / H1)</name>
    <name type="common">Treponema caldarium</name>
    <dbReference type="NCBI Taxonomy" id="744872"/>
    <lineage>
        <taxon>Bacteria</taxon>
        <taxon>Pseudomonadati</taxon>
        <taxon>Spirochaetota</taxon>
        <taxon>Spirochaetia</taxon>
        <taxon>Spirochaetales</taxon>
        <taxon>Breznakiellaceae</taxon>
        <taxon>Gracilinema</taxon>
    </lineage>
</organism>
<feature type="binding site" evidence="19">
    <location>
        <position position="275"/>
    </location>
    <ligand>
        <name>Zn(2+)</name>
        <dbReference type="ChEBI" id="CHEBI:29105"/>
        <note>catalytic</note>
    </ligand>
</feature>
<evidence type="ECO:0000256" key="14">
    <source>
        <dbReference type="ARBA" id="ARBA00022842"/>
    </source>
</evidence>
<evidence type="ECO:0000256" key="6">
    <source>
        <dbReference type="ARBA" id="ARBA00004904"/>
    </source>
</evidence>
<comment type="pathway">
    <text evidence="5 19">Cofactor biosynthesis; riboflavin biosynthesis; 5-amino-6-(D-ribitylamino)uracil from GTP: step 1/4.</text>
</comment>
<dbReference type="InterPro" id="IPR017945">
    <property type="entry name" value="DHBP_synth_RibB-like_a/b_dom"/>
</dbReference>
<evidence type="ECO:0000313" key="22">
    <source>
        <dbReference type="Proteomes" id="UP000000503"/>
    </source>
</evidence>
<evidence type="ECO:0000256" key="7">
    <source>
        <dbReference type="ARBA" id="ARBA00005520"/>
    </source>
</evidence>
<evidence type="ECO:0000313" key="21">
    <source>
        <dbReference type="EMBL" id="AEJ18336.1"/>
    </source>
</evidence>
<evidence type="ECO:0000256" key="11">
    <source>
        <dbReference type="ARBA" id="ARBA00022741"/>
    </source>
</evidence>
<evidence type="ECO:0000256" key="4">
    <source>
        <dbReference type="ARBA" id="ARBA00002284"/>
    </source>
</evidence>
<dbReference type="Proteomes" id="UP000000503">
    <property type="component" value="Chromosome"/>
</dbReference>
<dbReference type="FunFam" id="3.90.870.10:FF:000001">
    <property type="entry name" value="Riboflavin biosynthesis protein RibBA"/>
    <property type="match status" value="1"/>
</dbReference>
<comment type="pathway">
    <text evidence="6">Cofactor biosynthesis; riboflavin biosynthesis; 2-hydroxy-3-oxobutyl phosphate from D-ribulose 5-phosphate: step 1/1.</text>
</comment>
<dbReference type="RefSeq" id="WP_013967649.1">
    <property type="nucleotide sequence ID" value="NC_015732.1"/>
</dbReference>
<dbReference type="EC" id="3.5.4.25" evidence="19"/>
<dbReference type="InterPro" id="IPR000422">
    <property type="entry name" value="DHBP_synthase_RibB"/>
</dbReference>
<evidence type="ECO:0000256" key="3">
    <source>
        <dbReference type="ARBA" id="ARBA00001946"/>
    </source>
</evidence>
<dbReference type="KEGG" id="scd:Spica_0168"/>
<evidence type="ECO:0000256" key="18">
    <source>
        <dbReference type="ARBA" id="ARBA00049295"/>
    </source>
</evidence>
<sequence>MNRVDEAIKAFRAGKMVIITDHPERENEGDLCIDAQFVTPEIINFMAHFACGLICVPMEQRRLQELELQPMVYTNEDNHRTAFTVSVDHKETTTGISAFERSYTIQKLIDTSCGPFDFRKPGHVFPLAGCTGGVLERQGHTEAVLDLVKLSRSGIPDVTNKAVAGVICEILNSDGSMARQKSLENFAKTHNLCMISVDDLIRYRKEQECGVTRETETILPTKYGNFKLIGYTENITKKEHVVLTMGDVSGARPVLCRIHSECLTGDAFGSLRCDCGEQFKEALRLISTEGRGVLVYLRQEGRGIGLINKLKAYALQDTGVDTVDANLQIGFPADMRDYRVGALILKDLGVQKVRLITNNPQKIKSIEQNGIQVSQRIPICVQANEYNTFYLQTKQKRMCHQLELIDR</sequence>
<dbReference type="GO" id="GO:0008686">
    <property type="term" value="F:3,4-dihydroxy-2-butanone-4-phosphate synthase activity"/>
    <property type="evidence" value="ECO:0007669"/>
    <property type="project" value="UniProtKB-EC"/>
</dbReference>
<keyword evidence="14" id="KW-0460">Magnesium</keyword>
<comment type="catalytic activity">
    <reaction evidence="18 19">
        <text>GTP + 4 H2O = 2,5-diamino-6-hydroxy-4-(5-phosphoribosylamino)-pyrimidine + formate + 2 phosphate + 3 H(+)</text>
        <dbReference type="Rhea" id="RHEA:23704"/>
        <dbReference type="ChEBI" id="CHEBI:15377"/>
        <dbReference type="ChEBI" id="CHEBI:15378"/>
        <dbReference type="ChEBI" id="CHEBI:15740"/>
        <dbReference type="ChEBI" id="CHEBI:37565"/>
        <dbReference type="ChEBI" id="CHEBI:43474"/>
        <dbReference type="ChEBI" id="CHEBI:58614"/>
        <dbReference type="EC" id="3.5.4.25"/>
    </reaction>
</comment>
<dbReference type="OrthoDB" id="9793111at2"/>
<dbReference type="PIRSF" id="PIRSF001259">
    <property type="entry name" value="RibA"/>
    <property type="match status" value="1"/>
</dbReference>
<evidence type="ECO:0000256" key="17">
    <source>
        <dbReference type="ARBA" id="ARBA00023239"/>
    </source>
</evidence>
<comment type="catalytic activity">
    <reaction evidence="1">
        <text>D-ribulose 5-phosphate = (2S)-2-hydroxy-3-oxobutyl phosphate + formate + H(+)</text>
        <dbReference type="Rhea" id="RHEA:18457"/>
        <dbReference type="ChEBI" id="CHEBI:15378"/>
        <dbReference type="ChEBI" id="CHEBI:15740"/>
        <dbReference type="ChEBI" id="CHEBI:58121"/>
        <dbReference type="ChEBI" id="CHEBI:58830"/>
        <dbReference type="EC" id="4.1.99.12"/>
    </reaction>
</comment>
<dbReference type="InterPro" id="IPR036144">
    <property type="entry name" value="RibA-like_sf"/>
</dbReference>
<gene>
    <name evidence="19" type="primary">ribA</name>
    <name evidence="21" type="ordered locus">Spica_0168</name>
</gene>
<dbReference type="STRING" id="744872.Spica_0168"/>
<dbReference type="GO" id="GO:0005525">
    <property type="term" value="F:GTP binding"/>
    <property type="evidence" value="ECO:0007669"/>
    <property type="project" value="UniProtKB-KW"/>
</dbReference>
<evidence type="ECO:0000256" key="16">
    <source>
        <dbReference type="ARBA" id="ARBA00023211"/>
    </source>
</evidence>
<dbReference type="SUPFAM" id="SSF55821">
    <property type="entry name" value="YrdC/RibB"/>
    <property type="match status" value="1"/>
</dbReference>
<dbReference type="EMBL" id="CP002868">
    <property type="protein sequence ID" value="AEJ18336.1"/>
    <property type="molecule type" value="Genomic_DNA"/>
</dbReference>
<keyword evidence="17" id="KW-0456">Lyase</keyword>
<keyword evidence="9 19" id="KW-0686">Riboflavin biosynthesis</keyword>
<comment type="similarity">
    <text evidence="19">Belongs to the GTP cyclohydrolase II family.</text>
</comment>
<dbReference type="InterPro" id="IPR032677">
    <property type="entry name" value="GTP_cyclohydro_II"/>
</dbReference>
<comment type="function">
    <text evidence="19">Catalyzes the conversion of GTP to 2,5-diamino-6-ribosylamino-4(3H)-pyrimidinone 5'-phosphate (DARP), formate and pyrophosphate.</text>
</comment>
<comment type="similarity">
    <text evidence="8">In the C-terminal section; belongs to the GTP cyclohydrolase II family.</text>
</comment>
<evidence type="ECO:0000256" key="2">
    <source>
        <dbReference type="ARBA" id="ARBA00001936"/>
    </source>
</evidence>
<feature type="binding site" evidence="19">
    <location>
        <begin position="257"/>
        <end position="261"/>
    </location>
    <ligand>
        <name>GTP</name>
        <dbReference type="ChEBI" id="CHEBI:37565"/>
    </ligand>
</feature>
<evidence type="ECO:0000256" key="10">
    <source>
        <dbReference type="ARBA" id="ARBA00022723"/>
    </source>
</evidence>
<comment type="cofactor">
    <cofactor evidence="3">
        <name>Mg(2+)</name>
        <dbReference type="ChEBI" id="CHEBI:18420"/>
    </cofactor>
</comment>
<dbReference type="GO" id="GO:0005829">
    <property type="term" value="C:cytosol"/>
    <property type="evidence" value="ECO:0007669"/>
    <property type="project" value="TreeGrafter"/>
</dbReference>
<dbReference type="Gene3D" id="3.90.870.10">
    <property type="entry name" value="DHBP synthase"/>
    <property type="match status" value="1"/>
</dbReference>
<comment type="similarity">
    <text evidence="7">In the N-terminal section; belongs to the DHBP synthase family.</text>
</comment>
<dbReference type="NCBIfam" id="TIGR00505">
    <property type="entry name" value="ribA"/>
    <property type="match status" value="1"/>
</dbReference>
<dbReference type="InterPro" id="IPR000926">
    <property type="entry name" value="RibA"/>
</dbReference>
<evidence type="ECO:0000256" key="12">
    <source>
        <dbReference type="ARBA" id="ARBA00022801"/>
    </source>
</evidence>
<keyword evidence="22" id="KW-1185">Reference proteome</keyword>
<evidence type="ECO:0000256" key="1">
    <source>
        <dbReference type="ARBA" id="ARBA00000141"/>
    </source>
</evidence>
<dbReference type="FunFam" id="3.40.50.10990:FF:000002">
    <property type="entry name" value="GTP cyclohydrolase-2"/>
    <property type="match status" value="1"/>
</dbReference>